<dbReference type="Proteomes" id="UP000007115">
    <property type="component" value="Unassembled WGS sequence"/>
</dbReference>
<evidence type="ECO:0000256" key="1">
    <source>
        <dbReference type="SAM" id="MobiDB-lite"/>
    </source>
</evidence>
<name>G9N4R0_HYPVG</name>
<dbReference type="VEuPathDB" id="FungiDB:TRIVIDRAFT_216710"/>
<dbReference type="GeneID" id="25791163"/>
<accession>G9N4R0</accession>
<comment type="caution">
    <text evidence="2">The sequence shown here is derived from an EMBL/GenBank/DDBJ whole genome shotgun (WGS) entry which is preliminary data.</text>
</comment>
<feature type="region of interest" description="Disordered" evidence="1">
    <location>
        <begin position="33"/>
        <end position="93"/>
    </location>
</feature>
<dbReference type="AlphaFoldDB" id="G9N4R0"/>
<feature type="region of interest" description="Disordered" evidence="1">
    <location>
        <begin position="108"/>
        <end position="131"/>
    </location>
</feature>
<dbReference type="RefSeq" id="XP_013952779.1">
    <property type="nucleotide sequence ID" value="XM_014097304.1"/>
</dbReference>
<keyword evidence="3" id="KW-1185">Reference proteome</keyword>
<feature type="compositionally biased region" description="Basic and acidic residues" evidence="1">
    <location>
        <begin position="77"/>
        <end position="86"/>
    </location>
</feature>
<evidence type="ECO:0000313" key="3">
    <source>
        <dbReference type="Proteomes" id="UP000007115"/>
    </source>
</evidence>
<protein>
    <submittedName>
        <fullName evidence="2">Uncharacterized protein</fullName>
    </submittedName>
</protein>
<dbReference type="EMBL" id="ABDF02000086">
    <property type="protein sequence ID" value="EHK18584.1"/>
    <property type="molecule type" value="Genomic_DNA"/>
</dbReference>
<gene>
    <name evidence="2" type="ORF">TRIVIDRAFT_216710</name>
</gene>
<reference evidence="2 3" key="1">
    <citation type="journal article" date="2011" name="Genome Biol.">
        <title>Comparative genome sequence analysis underscores mycoparasitism as the ancestral life style of Trichoderma.</title>
        <authorList>
            <person name="Kubicek C.P."/>
            <person name="Herrera-Estrella A."/>
            <person name="Seidl-Seiboth V."/>
            <person name="Martinez D.A."/>
            <person name="Druzhinina I.S."/>
            <person name="Thon M."/>
            <person name="Zeilinger S."/>
            <person name="Casas-Flores S."/>
            <person name="Horwitz B.A."/>
            <person name="Mukherjee P.K."/>
            <person name="Mukherjee M."/>
            <person name="Kredics L."/>
            <person name="Alcaraz L.D."/>
            <person name="Aerts A."/>
            <person name="Antal Z."/>
            <person name="Atanasova L."/>
            <person name="Cervantes-Badillo M.G."/>
            <person name="Challacombe J."/>
            <person name="Chertkov O."/>
            <person name="McCluskey K."/>
            <person name="Coulpier F."/>
            <person name="Deshpande N."/>
            <person name="von Doehren H."/>
            <person name="Ebbole D.J."/>
            <person name="Esquivel-Naranjo E.U."/>
            <person name="Fekete E."/>
            <person name="Flipphi M."/>
            <person name="Glaser F."/>
            <person name="Gomez-Rodriguez E.Y."/>
            <person name="Gruber S."/>
            <person name="Han C."/>
            <person name="Henrissat B."/>
            <person name="Hermosa R."/>
            <person name="Hernandez-Onate M."/>
            <person name="Karaffa L."/>
            <person name="Kosti I."/>
            <person name="Le Crom S."/>
            <person name="Lindquist E."/>
            <person name="Lucas S."/>
            <person name="Luebeck M."/>
            <person name="Luebeck P.S."/>
            <person name="Margeot A."/>
            <person name="Metz B."/>
            <person name="Misra M."/>
            <person name="Nevalainen H."/>
            <person name="Omann M."/>
            <person name="Packer N."/>
            <person name="Perrone G."/>
            <person name="Uresti-Rivera E.E."/>
            <person name="Salamov A."/>
            <person name="Schmoll M."/>
            <person name="Seiboth B."/>
            <person name="Shapiro H."/>
            <person name="Sukno S."/>
            <person name="Tamayo-Ramos J.A."/>
            <person name="Tisch D."/>
            <person name="Wiest A."/>
            <person name="Wilkinson H.H."/>
            <person name="Zhang M."/>
            <person name="Coutinho P.M."/>
            <person name="Kenerley C.M."/>
            <person name="Monte E."/>
            <person name="Baker S.E."/>
            <person name="Grigoriev I.V."/>
        </authorList>
    </citation>
    <scope>NUCLEOTIDE SEQUENCE [LARGE SCALE GENOMIC DNA]</scope>
    <source>
        <strain evidence="3">Gv29-8 / FGSC 10586</strain>
    </source>
</reference>
<dbReference type="HOGENOM" id="CLU_1927918_0_0_1"/>
<dbReference type="InParanoid" id="G9N4R0"/>
<sequence length="131" mass="14571">MDGAVSGLSGWLATQHKGKVWSGCEPCLVRAKGNKTSKATRASSPGKMRLNTGNDKMRMKSRKRNKREKTNTQSIRLPEEGGREGIKGNSSRWRSMINSELTLTLTLTLTNRTRTDQDRPGQTGQTPNNQR</sequence>
<feature type="compositionally biased region" description="Polar residues" evidence="1">
    <location>
        <begin position="34"/>
        <end position="43"/>
    </location>
</feature>
<evidence type="ECO:0000313" key="2">
    <source>
        <dbReference type="EMBL" id="EHK18584.1"/>
    </source>
</evidence>
<organism evidence="2 3">
    <name type="scientific">Hypocrea virens (strain Gv29-8 / FGSC 10586)</name>
    <name type="common">Gliocladium virens</name>
    <name type="synonym">Trichoderma virens</name>
    <dbReference type="NCBI Taxonomy" id="413071"/>
    <lineage>
        <taxon>Eukaryota</taxon>
        <taxon>Fungi</taxon>
        <taxon>Dikarya</taxon>
        <taxon>Ascomycota</taxon>
        <taxon>Pezizomycotina</taxon>
        <taxon>Sordariomycetes</taxon>
        <taxon>Hypocreomycetidae</taxon>
        <taxon>Hypocreales</taxon>
        <taxon>Hypocreaceae</taxon>
        <taxon>Trichoderma</taxon>
    </lineage>
</organism>
<feature type="compositionally biased region" description="Polar residues" evidence="1">
    <location>
        <begin position="120"/>
        <end position="131"/>
    </location>
</feature>
<proteinExistence type="predicted"/>